<evidence type="ECO:0000313" key="3">
    <source>
        <dbReference type="Proteomes" id="UP000198324"/>
    </source>
</evidence>
<dbReference type="OrthoDB" id="9794187at2"/>
<keyword evidence="3" id="KW-1185">Reference proteome</keyword>
<dbReference type="Gene3D" id="3.40.50.10420">
    <property type="entry name" value="NagB/RpiA/CoA transferase-like"/>
    <property type="match status" value="1"/>
</dbReference>
<dbReference type="PANTHER" id="PTHR43682">
    <property type="entry name" value="LACTATE UTILIZATION PROTEIN C"/>
    <property type="match status" value="1"/>
</dbReference>
<evidence type="ECO:0000313" key="2">
    <source>
        <dbReference type="EMBL" id="SNR77834.1"/>
    </source>
</evidence>
<evidence type="ECO:0000259" key="1">
    <source>
        <dbReference type="Pfam" id="PF02589"/>
    </source>
</evidence>
<dbReference type="AlphaFoldDB" id="A0A238Z4N2"/>
<dbReference type="InterPro" id="IPR037171">
    <property type="entry name" value="NagB/RpiA_transferase-like"/>
</dbReference>
<dbReference type="PANTHER" id="PTHR43682:SF1">
    <property type="entry name" value="LACTATE UTILIZATION PROTEIN C"/>
    <property type="match status" value="1"/>
</dbReference>
<feature type="domain" description="LUD" evidence="1">
    <location>
        <begin position="9"/>
        <end position="206"/>
    </location>
</feature>
<proteinExistence type="predicted"/>
<dbReference type="EMBL" id="FZOC01000002">
    <property type="protein sequence ID" value="SNR77834.1"/>
    <property type="molecule type" value="Genomic_DNA"/>
</dbReference>
<reference evidence="2 3" key="1">
    <citation type="submission" date="2017-06" db="EMBL/GenBank/DDBJ databases">
        <authorList>
            <person name="Kim H.J."/>
            <person name="Triplett B.A."/>
        </authorList>
    </citation>
    <scope>NUCLEOTIDE SEQUENCE [LARGE SCALE GENOMIC DNA]</scope>
    <source>
        <strain evidence="2 3">DSM 13116</strain>
    </source>
</reference>
<dbReference type="Proteomes" id="UP000198324">
    <property type="component" value="Unassembled WGS sequence"/>
</dbReference>
<dbReference type="Pfam" id="PF02589">
    <property type="entry name" value="LUD_dom"/>
    <property type="match status" value="1"/>
</dbReference>
<sequence length="208" mass="21921">MSDTEKLAELFAEKARLVSAVVTPVKDMAEALAYTVDICEKKDACQILMSGCESELSAPAGALCDAKPGKVVVAPALSAEDFAVLKAQCESRGIHCLDSGMRRHLGGVDIGFTVADAGIAETGTLLLNSGSEELRLATMLCEVHVCVLKTSTLRETSFEAEGLIRSMSTNGPAYVAFVTGASRTADIERVLAIGVHGPLELHILLLED</sequence>
<dbReference type="RefSeq" id="WP_089272754.1">
    <property type="nucleotide sequence ID" value="NZ_FZOC01000002.1"/>
</dbReference>
<dbReference type="InterPro" id="IPR024185">
    <property type="entry name" value="FTHF_cligase-like_sf"/>
</dbReference>
<accession>A0A238Z4N2</accession>
<gene>
    <name evidence="2" type="ORF">SAMN04488503_1215</name>
</gene>
<dbReference type="SUPFAM" id="SSF100950">
    <property type="entry name" value="NagB/RpiA/CoA transferase-like"/>
    <property type="match status" value="1"/>
</dbReference>
<name>A0A238Z4N2_9BACT</name>
<organism evidence="2 3">
    <name type="scientific">Humidesulfovibrio mexicanus</name>
    <dbReference type="NCBI Taxonomy" id="147047"/>
    <lineage>
        <taxon>Bacteria</taxon>
        <taxon>Pseudomonadati</taxon>
        <taxon>Thermodesulfobacteriota</taxon>
        <taxon>Desulfovibrionia</taxon>
        <taxon>Desulfovibrionales</taxon>
        <taxon>Desulfovibrionaceae</taxon>
        <taxon>Humidesulfovibrio</taxon>
    </lineage>
</organism>
<dbReference type="InterPro" id="IPR003741">
    <property type="entry name" value="LUD_dom"/>
</dbReference>
<protein>
    <submittedName>
        <fullName evidence="2">L-lactate dehydrogenase complex protein LldG</fullName>
    </submittedName>
</protein>